<feature type="transmembrane region" description="Helical" evidence="7">
    <location>
        <begin position="300"/>
        <end position="319"/>
    </location>
</feature>
<gene>
    <name evidence="9" type="ORF">ENL21_08955</name>
</gene>
<dbReference type="GO" id="GO:0005886">
    <property type="term" value="C:plasma membrane"/>
    <property type="evidence" value="ECO:0007669"/>
    <property type="project" value="UniProtKB-SubCell"/>
</dbReference>
<feature type="transmembrane region" description="Helical" evidence="7">
    <location>
        <begin position="12"/>
        <end position="31"/>
    </location>
</feature>
<dbReference type="PANTHER" id="PTHR23522:SF4">
    <property type="entry name" value="NUCLEOSIDE PERMEASE NUPG-RELATED"/>
    <property type="match status" value="1"/>
</dbReference>
<dbReference type="SUPFAM" id="SSF103473">
    <property type="entry name" value="MFS general substrate transporter"/>
    <property type="match status" value="1"/>
</dbReference>
<dbReference type="GO" id="GO:0015213">
    <property type="term" value="F:uridine transmembrane transporter activity"/>
    <property type="evidence" value="ECO:0007669"/>
    <property type="project" value="TreeGrafter"/>
</dbReference>
<evidence type="ECO:0000313" key="9">
    <source>
        <dbReference type="EMBL" id="HHE55898.1"/>
    </source>
</evidence>
<accession>A0A7V5LJ93</accession>
<dbReference type="PANTHER" id="PTHR23522">
    <property type="entry name" value="BLL5896 PROTEIN"/>
    <property type="match status" value="1"/>
</dbReference>
<sequence>MGTKTYLRLSVMMFLEFFVWGAWFVTLGTYLNAIRFSGSQIGYTYLMNNIAAIISPFFVGMIADRYFNSEKVMAVLHILGGLVLFFTSNITAALPLILGLLLYNVLYMPTIALANAISFSQMEDQKTQFPKVRVWGTIGWIVAGLMITFIQLNFYQQVEASSVPMKMAAIASILLGLYAFTLPKTPPQNVGKDITLGDILGVKALKLMKERSFLVFVLASFFISIPLAFYYNFTNMFLNGLGMTGVAAKQSMGQMSEVIFMLLMPYFFKRLGVKPMLLIGMFSWVLRYILFANGDLGVNLWMLYVGILLHGVCYDFFFVTGQIYVDRKASEDIRASAQGFIALVTYGLGIGTGSVISGKVVDYFTHNGVHDWYSIWITPAVFAAIVTVLFWLSFNDKDDKEAQATS</sequence>
<feature type="transmembrane region" description="Helical" evidence="7">
    <location>
        <begin position="132"/>
        <end position="152"/>
    </location>
</feature>
<evidence type="ECO:0000259" key="8">
    <source>
        <dbReference type="PROSITE" id="PS50850"/>
    </source>
</evidence>
<evidence type="ECO:0000256" key="1">
    <source>
        <dbReference type="ARBA" id="ARBA00004651"/>
    </source>
</evidence>
<dbReference type="GO" id="GO:0015212">
    <property type="term" value="F:cytidine transmembrane transporter activity"/>
    <property type="evidence" value="ECO:0007669"/>
    <property type="project" value="TreeGrafter"/>
</dbReference>
<dbReference type="InterPro" id="IPR004740">
    <property type="entry name" value="Nuc_H_symport"/>
</dbReference>
<dbReference type="InterPro" id="IPR036259">
    <property type="entry name" value="MFS_trans_sf"/>
</dbReference>
<dbReference type="Proteomes" id="UP000886111">
    <property type="component" value="Unassembled WGS sequence"/>
</dbReference>
<comment type="caution">
    <text evidence="9">The sequence shown here is derived from an EMBL/GenBank/DDBJ whole genome shotgun (WGS) entry which is preliminary data.</text>
</comment>
<dbReference type="InterPro" id="IPR020846">
    <property type="entry name" value="MFS_dom"/>
</dbReference>
<feature type="transmembrane region" description="Helical" evidence="7">
    <location>
        <begin position="213"/>
        <end position="231"/>
    </location>
</feature>
<evidence type="ECO:0000256" key="6">
    <source>
        <dbReference type="ARBA" id="ARBA00023136"/>
    </source>
</evidence>
<evidence type="ECO:0000256" key="2">
    <source>
        <dbReference type="ARBA" id="ARBA00022448"/>
    </source>
</evidence>
<evidence type="ECO:0000256" key="3">
    <source>
        <dbReference type="ARBA" id="ARBA00022475"/>
    </source>
</evidence>
<feature type="transmembrane region" description="Helical" evidence="7">
    <location>
        <begin position="373"/>
        <end position="394"/>
    </location>
</feature>
<comment type="subcellular location">
    <subcellularLocation>
        <location evidence="1">Cell membrane</location>
        <topology evidence="1">Multi-pass membrane protein</topology>
    </subcellularLocation>
</comment>
<keyword evidence="5 7" id="KW-1133">Transmembrane helix</keyword>
<feature type="transmembrane region" description="Helical" evidence="7">
    <location>
        <begin position="164"/>
        <end position="182"/>
    </location>
</feature>
<reference evidence="9" key="1">
    <citation type="journal article" date="2020" name="mSystems">
        <title>Genome- and Community-Level Interaction Insights into Carbon Utilization and Element Cycling Functions of Hydrothermarchaeota in Hydrothermal Sediment.</title>
        <authorList>
            <person name="Zhou Z."/>
            <person name="Liu Y."/>
            <person name="Xu W."/>
            <person name="Pan J."/>
            <person name="Luo Z.H."/>
            <person name="Li M."/>
        </authorList>
    </citation>
    <scope>NUCLEOTIDE SEQUENCE [LARGE SCALE GENOMIC DNA]</scope>
    <source>
        <strain evidence="9">HyVt-76</strain>
    </source>
</reference>
<feature type="transmembrane region" description="Helical" evidence="7">
    <location>
        <begin position="275"/>
        <end position="294"/>
    </location>
</feature>
<protein>
    <submittedName>
        <fullName evidence="9">MFS transporter</fullName>
    </submittedName>
</protein>
<feature type="transmembrane region" description="Helical" evidence="7">
    <location>
        <begin position="100"/>
        <end position="120"/>
    </location>
</feature>
<dbReference type="Pfam" id="PF03825">
    <property type="entry name" value="Nuc_H_symport"/>
    <property type="match status" value="1"/>
</dbReference>
<feature type="transmembrane region" description="Helical" evidence="7">
    <location>
        <begin position="43"/>
        <end position="63"/>
    </location>
</feature>
<evidence type="ECO:0000256" key="4">
    <source>
        <dbReference type="ARBA" id="ARBA00022692"/>
    </source>
</evidence>
<keyword evidence="4 7" id="KW-0812">Transmembrane</keyword>
<feature type="transmembrane region" description="Helical" evidence="7">
    <location>
        <begin position="251"/>
        <end position="268"/>
    </location>
</feature>
<dbReference type="EMBL" id="DRTD01000668">
    <property type="protein sequence ID" value="HHE55898.1"/>
    <property type="molecule type" value="Genomic_DNA"/>
</dbReference>
<dbReference type="CDD" id="cd06177">
    <property type="entry name" value="MFS_NHS"/>
    <property type="match status" value="1"/>
</dbReference>
<dbReference type="PROSITE" id="PS50850">
    <property type="entry name" value="MFS"/>
    <property type="match status" value="1"/>
</dbReference>
<name>A0A7V5LJ93_CALAY</name>
<feature type="transmembrane region" description="Helical" evidence="7">
    <location>
        <begin position="75"/>
        <end position="94"/>
    </location>
</feature>
<keyword evidence="2" id="KW-0813">Transport</keyword>
<keyword evidence="3" id="KW-1003">Cell membrane</keyword>
<feature type="transmembrane region" description="Helical" evidence="7">
    <location>
        <begin position="340"/>
        <end position="361"/>
    </location>
</feature>
<dbReference type="Gene3D" id="1.20.1250.20">
    <property type="entry name" value="MFS general substrate transporter like domains"/>
    <property type="match status" value="2"/>
</dbReference>
<feature type="domain" description="Major facilitator superfamily (MFS) profile" evidence="8">
    <location>
        <begin position="164"/>
        <end position="406"/>
    </location>
</feature>
<proteinExistence type="predicted"/>
<dbReference type="AlphaFoldDB" id="A0A7V5LJ93"/>
<evidence type="ECO:0000256" key="5">
    <source>
        <dbReference type="ARBA" id="ARBA00022989"/>
    </source>
</evidence>
<organism evidence="9">
    <name type="scientific">Caldithrix abyssi</name>
    <dbReference type="NCBI Taxonomy" id="187145"/>
    <lineage>
        <taxon>Bacteria</taxon>
        <taxon>Pseudomonadati</taxon>
        <taxon>Calditrichota</taxon>
        <taxon>Calditrichia</taxon>
        <taxon>Calditrichales</taxon>
        <taxon>Calditrichaceae</taxon>
        <taxon>Caldithrix</taxon>
    </lineage>
</organism>
<evidence type="ECO:0000256" key="7">
    <source>
        <dbReference type="SAM" id="Phobius"/>
    </source>
</evidence>
<keyword evidence="6 7" id="KW-0472">Membrane</keyword>